<feature type="transmembrane region" description="Helical" evidence="13">
    <location>
        <begin position="107"/>
        <end position="129"/>
    </location>
</feature>
<evidence type="ECO:0000256" key="7">
    <source>
        <dbReference type="ARBA" id="ARBA00022833"/>
    </source>
</evidence>
<keyword evidence="3 13" id="KW-0813">Transport</keyword>
<reference evidence="14" key="1">
    <citation type="submission" date="2016-04" db="EMBL/GenBank/DDBJ databases">
        <authorList>
            <person name="Evans L.H."/>
            <person name="Alamgir A."/>
            <person name="Owens N."/>
            <person name="Weber N.D."/>
            <person name="Virtaneva K."/>
            <person name="Barbian K."/>
            <person name="Babar A."/>
            <person name="Rosenke K."/>
        </authorList>
    </citation>
    <scope>NUCLEOTIDE SEQUENCE</scope>
    <source>
        <strain evidence="14">86-2</strain>
    </source>
</reference>
<evidence type="ECO:0000256" key="13">
    <source>
        <dbReference type="HAMAP-Rule" id="MF_00548"/>
    </source>
</evidence>
<feature type="binding site" description="M2 metal binding site" evidence="13">
    <location>
        <position position="166"/>
    </location>
    <ligand>
        <name>Fe(2+)</name>
        <dbReference type="ChEBI" id="CHEBI:29033"/>
    </ligand>
</feature>
<name>A0A212JM09_9BACT</name>
<dbReference type="InterPro" id="IPR023498">
    <property type="entry name" value="Zn_transptr_ZupT"/>
</dbReference>
<comment type="catalytic activity">
    <reaction evidence="13">
        <text>Zn(2+)(in) = Zn(2+)(out)</text>
        <dbReference type="Rhea" id="RHEA:29351"/>
        <dbReference type="ChEBI" id="CHEBI:29105"/>
    </reaction>
</comment>
<dbReference type="Pfam" id="PF02535">
    <property type="entry name" value="Zip"/>
    <property type="match status" value="1"/>
</dbReference>
<dbReference type="EMBL" id="FLUL01000001">
    <property type="protein sequence ID" value="SBW00442.1"/>
    <property type="molecule type" value="Genomic_DNA"/>
</dbReference>
<feature type="binding site" description="M2 metal binding site" evidence="13">
    <location>
        <position position="227"/>
    </location>
    <ligand>
        <name>Fe(2+)</name>
        <dbReference type="ChEBI" id="CHEBI:29033"/>
    </ligand>
</feature>
<evidence type="ECO:0000256" key="4">
    <source>
        <dbReference type="ARBA" id="ARBA00022475"/>
    </source>
</evidence>
<evidence type="ECO:0000256" key="12">
    <source>
        <dbReference type="ARBA" id="ARBA00023136"/>
    </source>
</evidence>
<organism evidence="14">
    <name type="scientific">uncultured Dysgonomonas sp</name>
    <dbReference type="NCBI Taxonomy" id="206096"/>
    <lineage>
        <taxon>Bacteria</taxon>
        <taxon>Pseudomonadati</taxon>
        <taxon>Bacteroidota</taxon>
        <taxon>Bacteroidia</taxon>
        <taxon>Bacteroidales</taxon>
        <taxon>Dysgonomonadaceae</taxon>
        <taxon>Dysgonomonas</taxon>
        <taxon>environmental samples</taxon>
    </lineage>
</organism>
<feature type="binding site" description="M1 metal binding site" evidence="13">
    <location>
        <position position="198"/>
    </location>
    <ligand>
        <name>Zn(2+)</name>
        <dbReference type="ChEBI" id="CHEBI:29105"/>
    </ligand>
</feature>
<feature type="transmembrane region" description="Helical" evidence="13">
    <location>
        <begin position="70"/>
        <end position="87"/>
    </location>
</feature>
<keyword evidence="12 13" id="KW-0472">Membrane</keyword>
<comment type="subcellular location">
    <subcellularLocation>
        <location evidence="1 13">Cell membrane</location>
        <topology evidence="1 13">Multi-pass membrane protein</topology>
    </subcellularLocation>
</comment>
<gene>
    <name evidence="13 14" type="primary">zupT</name>
    <name evidence="14" type="ORF">KL86DYS2_11854</name>
</gene>
<dbReference type="GO" id="GO:0046872">
    <property type="term" value="F:metal ion binding"/>
    <property type="evidence" value="ECO:0007669"/>
    <property type="project" value="UniProtKB-KW"/>
</dbReference>
<evidence type="ECO:0000256" key="1">
    <source>
        <dbReference type="ARBA" id="ARBA00004651"/>
    </source>
</evidence>
<keyword evidence="9 13" id="KW-1133">Transmembrane helix</keyword>
<dbReference type="GO" id="GO:0005886">
    <property type="term" value="C:plasma membrane"/>
    <property type="evidence" value="ECO:0007669"/>
    <property type="project" value="UniProtKB-SubCell"/>
</dbReference>
<feature type="transmembrane region" description="Helical" evidence="13">
    <location>
        <begin position="216"/>
        <end position="239"/>
    </location>
</feature>
<feature type="transmembrane region" description="Helical" evidence="13">
    <location>
        <begin position="39"/>
        <end position="63"/>
    </location>
</feature>
<evidence type="ECO:0000313" key="14">
    <source>
        <dbReference type="EMBL" id="SBW00442.1"/>
    </source>
</evidence>
<feature type="binding site" description="M2 metal binding site" evidence="13">
    <location>
        <position position="169"/>
    </location>
    <ligand>
        <name>Fe(2+)</name>
        <dbReference type="ChEBI" id="CHEBI:29033"/>
    </ligand>
</feature>
<feature type="binding site" description="M2 metal binding site" evidence="13">
    <location>
        <position position="195"/>
    </location>
    <ligand>
        <name>Fe(2+)</name>
        <dbReference type="ChEBI" id="CHEBI:29033"/>
    </ligand>
</feature>
<evidence type="ECO:0000256" key="9">
    <source>
        <dbReference type="ARBA" id="ARBA00022989"/>
    </source>
</evidence>
<comment type="function">
    <text evidence="13">Mediates zinc uptake. May also transport other divalent cations.</text>
</comment>
<dbReference type="AlphaFoldDB" id="A0A212JM09"/>
<keyword evidence="4 13" id="KW-1003">Cell membrane</keyword>
<evidence type="ECO:0000256" key="2">
    <source>
        <dbReference type="ARBA" id="ARBA00009703"/>
    </source>
</evidence>
<evidence type="ECO:0000256" key="11">
    <source>
        <dbReference type="ARBA" id="ARBA00023065"/>
    </source>
</evidence>
<protein>
    <recommendedName>
        <fullName evidence="13">Zinc transporter ZupT</fullName>
    </recommendedName>
</protein>
<dbReference type="NCBIfam" id="NF003243">
    <property type="entry name" value="PRK04201.1"/>
    <property type="match status" value="1"/>
</dbReference>
<evidence type="ECO:0000256" key="8">
    <source>
        <dbReference type="ARBA" id="ARBA00022906"/>
    </source>
</evidence>
<feature type="binding site" description="M1 metal binding site" evidence="13">
    <location>
        <position position="169"/>
    </location>
    <ligand>
        <name>Zn(2+)</name>
        <dbReference type="ChEBI" id="CHEBI:29105"/>
    </ligand>
</feature>
<evidence type="ECO:0000256" key="3">
    <source>
        <dbReference type="ARBA" id="ARBA00022448"/>
    </source>
</evidence>
<dbReference type="PANTHER" id="PTHR11040">
    <property type="entry name" value="ZINC/IRON TRANSPORTER"/>
    <property type="match status" value="1"/>
</dbReference>
<evidence type="ECO:0000256" key="5">
    <source>
        <dbReference type="ARBA" id="ARBA00022692"/>
    </source>
</evidence>
<comment type="similarity">
    <text evidence="2 13">Belongs to the ZIP transporter (TC 2.A.5) family. ZupT subfamily.</text>
</comment>
<dbReference type="PANTHER" id="PTHR11040:SF205">
    <property type="entry name" value="ZINC TRANSPORTER ZUPT"/>
    <property type="match status" value="1"/>
</dbReference>
<sequence length="298" mass="32536">MYQKCSYQEQSIKNIVFKIKTISYLYIHNTLLRMSDYNILLAFILTAIAGLSTGIGSLIALLARHTNTNFLCASLGFSAGIMLYVSFMEMIPEGKIELIAAYGEKLGTLYLILAFFIGIAFINLIDFLIPESLNPHEIQGVEDMGIKKRALKRTGIVVAMSIAIHNFPEGIATFTSALGSLDVAIPITIAIAIHNIPEGIAVAVPIYHATGSRQKAFWLSFASGLAEPFGALIAYFFLLQFWTPAINGLILAAVSGIMVFISLDELLPSAEKYGKHHISIMGLVAGMLVMAFSLYLFI</sequence>
<evidence type="ECO:0000256" key="6">
    <source>
        <dbReference type="ARBA" id="ARBA00022723"/>
    </source>
</evidence>
<keyword evidence="11 13" id="KW-0406">Ion transport</keyword>
<dbReference type="GO" id="GO:0005385">
    <property type="term" value="F:zinc ion transmembrane transporter activity"/>
    <property type="evidence" value="ECO:0007669"/>
    <property type="project" value="UniProtKB-UniRule"/>
</dbReference>
<dbReference type="HAMAP" id="MF_00548">
    <property type="entry name" value="ZupT"/>
    <property type="match status" value="1"/>
</dbReference>
<keyword evidence="10" id="KW-0408">Iron</keyword>
<keyword evidence="6" id="KW-0479">Metal-binding</keyword>
<keyword evidence="8 13" id="KW-0864">Zinc transport</keyword>
<dbReference type="InterPro" id="IPR003689">
    <property type="entry name" value="ZIP"/>
</dbReference>
<proteinExistence type="inferred from homology"/>
<feature type="transmembrane region" description="Helical" evidence="13">
    <location>
        <begin position="245"/>
        <end position="266"/>
    </location>
</feature>
<keyword evidence="7 13" id="KW-0862">Zinc</keyword>
<feature type="binding site" description="M2 metal binding site" evidence="13">
    <location>
        <position position="198"/>
    </location>
    <ligand>
        <name>Fe(2+)</name>
        <dbReference type="ChEBI" id="CHEBI:29033"/>
    </ligand>
</feature>
<evidence type="ECO:0000256" key="10">
    <source>
        <dbReference type="ARBA" id="ARBA00023004"/>
    </source>
</evidence>
<feature type="binding site" description="M1 metal binding site" evidence="13">
    <location>
        <position position="194"/>
    </location>
    <ligand>
        <name>Zn(2+)</name>
        <dbReference type="ChEBI" id="CHEBI:29105"/>
    </ligand>
</feature>
<keyword evidence="5 13" id="KW-0812">Transmembrane</keyword>
<feature type="transmembrane region" description="Helical" evidence="13">
    <location>
        <begin position="150"/>
        <end position="168"/>
    </location>
</feature>
<feature type="transmembrane region" description="Helical" evidence="13">
    <location>
        <begin position="278"/>
        <end position="297"/>
    </location>
</feature>
<accession>A0A212JM09</accession>